<comment type="cofactor">
    <cofactor evidence="1">
        <name>Mg(2+)</name>
        <dbReference type="ChEBI" id="CHEBI:18420"/>
    </cofactor>
</comment>
<evidence type="ECO:0000256" key="4">
    <source>
        <dbReference type="ARBA" id="ARBA00022801"/>
    </source>
</evidence>
<sequence>MRSYHDIPPFFAPTNKLPDDPFGIHMIVETPRGTRHKFALNEELGIIEFSRTLPAGMTWPCDFGFIPQTKAGDGDPIDVALLIEEGTFSGCLVQARLVGMIGFIKNDEENNRLLAVPVTKRGAGSRWTEVRDLGDLSTRTIREIEAFLSQYNEFEGAKIELTGLKNRDAALEAVKTAVEAWKKEQA</sequence>
<reference evidence="6 7" key="1">
    <citation type="journal article" date="2018" name="Syst. Appl. Microbiol.">
        <title>Abditibacterium utsteinense sp. nov., the first cultivated member of candidate phylum FBP, isolated from ice-free Antarctic soil samples.</title>
        <authorList>
            <person name="Tahon G."/>
            <person name="Tytgat B."/>
            <person name="Lebbe L."/>
            <person name="Carlier A."/>
            <person name="Willems A."/>
        </authorList>
    </citation>
    <scope>NUCLEOTIDE SEQUENCE [LARGE SCALE GENOMIC DNA]</scope>
    <source>
        <strain evidence="6 7">LMG 29911</strain>
    </source>
</reference>
<keyword evidence="4" id="KW-0378">Hydrolase</keyword>
<evidence type="ECO:0000313" key="7">
    <source>
        <dbReference type="Proteomes" id="UP000237684"/>
    </source>
</evidence>
<dbReference type="PROSITE" id="PS00387">
    <property type="entry name" value="PPASE"/>
    <property type="match status" value="1"/>
</dbReference>
<evidence type="ECO:0000256" key="1">
    <source>
        <dbReference type="ARBA" id="ARBA00001946"/>
    </source>
</evidence>
<keyword evidence="3" id="KW-0479">Metal-binding</keyword>
<proteinExistence type="predicted"/>
<name>A0A2S8SP97_9BACT</name>
<dbReference type="AlphaFoldDB" id="A0A2S8SP97"/>
<evidence type="ECO:0000256" key="2">
    <source>
        <dbReference type="ARBA" id="ARBA00012146"/>
    </source>
</evidence>
<accession>A0A2S8SP97</accession>
<comment type="caution">
    <text evidence="6">The sequence shown here is derived from an EMBL/GenBank/DDBJ whole genome shotgun (WGS) entry which is preliminary data.</text>
</comment>
<dbReference type="OrthoDB" id="5187599at2"/>
<dbReference type="InterPro" id="IPR008162">
    <property type="entry name" value="Pyrophosphatase"/>
</dbReference>
<dbReference type="InterPro" id="IPR036649">
    <property type="entry name" value="Pyrophosphatase_sf"/>
</dbReference>
<dbReference type="Proteomes" id="UP000237684">
    <property type="component" value="Unassembled WGS sequence"/>
</dbReference>
<dbReference type="GO" id="GO:0006796">
    <property type="term" value="P:phosphate-containing compound metabolic process"/>
    <property type="evidence" value="ECO:0007669"/>
    <property type="project" value="InterPro"/>
</dbReference>
<dbReference type="GO" id="GO:0004427">
    <property type="term" value="F:inorganic diphosphate phosphatase activity"/>
    <property type="evidence" value="ECO:0007669"/>
    <property type="project" value="UniProtKB-EC"/>
</dbReference>
<evidence type="ECO:0000256" key="5">
    <source>
        <dbReference type="ARBA" id="ARBA00022842"/>
    </source>
</evidence>
<dbReference type="Pfam" id="PF00719">
    <property type="entry name" value="Pyrophosphatase"/>
    <property type="match status" value="1"/>
</dbReference>
<dbReference type="Gene3D" id="3.90.80.10">
    <property type="entry name" value="Inorganic pyrophosphatase"/>
    <property type="match status" value="1"/>
</dbReference>
<dbReference type="SUPFAM" id="SSF50324">
    <property type="entry name" value="Inorganic pyrophosphatase"/>
    <property type="match status" value="1"/>
</dbReference>
<dbReference type="RefSeq" id="WP_106381206.1">
    <property type="nucleotide sequence ID" value="NZ_NIGF01000026.1"/>
</dbReference>
<dbReference type="InParanoid" id="A0A2S8SP97"/>
<evidence type="ECO:0000313" key="6">
    <source>
        <dbReference type="EMBL" id="PQV62625.1"/>
    </source>
</evidence>
<organism evidence="6 7">
    <name type="scientific">Abditibacterium utsteinense</name>
    <dbReference type="NCBI Taxonomy" id="1960156"/>
    <lineage>
        <taxon>Bacteria</taxon>
        <taxon>Pseudomonadati</taxon>
        <taxon>Abditibacteriota</taxon>
        <taxon>Abditibacteriia</taxon>
        <taxon>Abditibacteriales</taxon>
        <taxon>Abditibacteriaceae</taxon>
        <taxon>Abditibacterium</taxon>
    </lineage>
</organism>
<gene>
    <name evidence="6" type="ORF">B1R32_1269</name>
</gene>
<dbReference type="PANTHER" id="PTHR10286">
    <property type="entry name" value="INORGANIC PYROPHOSPHATASE"/>
    <property type="match status" value="1"/>
</dbReference>
<protein>
    <recommendedName>
        <fullName evidence="2">inorganic diphosphatase</fullName>
        <ecNumber evidence="2">3.6.1.1</ecNumber>
    </recommendedName>
</protein>
<dbReference type="GO" id="GO:0005737">
    <property type="term" value="C:cytoplasm"/>
    <property type="evidence" value="ECO:0007669"/>
    <property type="project" value="InterPro"/>
</dbReference>
<evidence type="ECO:0000256" key="3">
    <source>
        <dbReference type="ARBA" id="ARBA00022723"/>
    </source>
</evidence>
<keyword evidence="5" id="KW-0460">Magnesium</keyword>
<dbReference type="EMBL" id="NIGF01000026">
    <property type="protein sequence ID" value="PQV62625.1"/>
    <property type="molecule type" value="Genomic_DNA"/>
</dbReference>
<dbReference type="EC" id="3.6.1.1" evidence="2"/>
<keyword evidence="7" id="KW-1185">Reference proteome</keyword>
<dbReference type="GO" id="GO:0000287">
    <property type="term" value="F:magnesium ion binding"/>
    <property type="evidence" value="ECO:0007669"/>
    <property type="project" value="InterPro"/>
</dbReference>